<dbReference type="Pfam" id="PF12542">
    <property type="entry name" value="CWC25"/>
    <property type="match status" value="1"/>
</dbReference>
<evidence type="ECO:0000256" key="5">
    <source>
        <dbReference type="ARBA" id="ARBA00023187"/>
    </source>
</evidence>
<evidence type="ECO:0000256" key="4">
    <source>
        <dbReference type="ARBA" id="ARBA00023054"/>
    </source>
</evidence>
<keyword evidence="3" id="KW-0747">Spliceosome</keyword>
<dbReference type="AlphaFoldDB" id="A0AAN9TN67"/>
<dbReference type="GO" id="GO:0005681">
    <property type="term" value="C:spliceosomal complex"/>
    <property type="evidence" value="ECO:0007669"/>
    <property type="project" value="UniProtKB-KW"/>
</dbReference>
<keyword evidence="9" id="KW-1185">Reference proteome</keyword>
<comment type="subcellular location">
    <subcellularLocation>
        <location evidence="1">Nucleus</location>
    </subcellularLocation>
</comment>
<evidence type="ECO:0000313" key="9">
    <source>
        <dbReference type="Proteomes" id="UP001367676"/>
    </source>
</evidence>
<name>A0AAN9TN67_9HEMI</name>
<dbReference type="Proteomes" id="UP001367676">
    <property type="component" value="Unassembled WGS sequence"/>
</dbReference>
<evidence type="ECO:0000256" key="1">
    <source>
        <dbReference type="ARBA" id="ARBA00004123"/>
    </source>
</evidence>
<comment type="caution">
    <text evidence="8">The sequence shown here is derived from an EMBL/GenBank/DDBJ whole genome shotgun (WGS) entry which is preliminary data.</text>
</comment>
<keyword evidence="6" id="KW-0539">Nucleus</keyword>
<evidence type="ECO:0000256" key="3">
    <source>
        <dbReference type="ARBA" id="ARBA00022728"/>
    </source>
</evidence>
<accession>A0AAN9TN67</accession>
<dbReference type="GO" id="GO:0008380">
    <property type="term" value="P:RNA splicing"/>
    <property type="evidence" value="ECO:0007669"/>
    <property type="project" value="UniProtKB-KW"/>
</dbReference>
<feature type="compositionally biased region" description="Basic and acidic residues" evidence="7">
    <location>
        <begin position="144"/>
        <end position="156"/>
    </location>
</feature>
<proteinExistence type="predicted"/>
<keyword evidence="5" id="KW-0508">mRNA splicing</keyword>
<dbReference type="GO" id="GO:0006397">
    <property type="term" value="P:mRNA processing"/>
    <property type="evidence" value="ECO:0007669"/>
    <property type="project" value="UniProtKB-KW"/>
</dbReference>
<keyword evidence="2" id="KW-0507">mRNA processing</keyword>
<feature type="region of interest" description="Disordered" evidence="7">
    <location>
        <begin position="127"/>
        <end position="171"/>
    </location>
</feature>
<reference evidence="8 9" key="1">
    <citation type="submission" date="2024-03" db="EMBL/GenBank/DDBJ databases">
        <title>Adaptation during the transition from Ophiocordyceps entomopathogen to insect associate is accompanied by gene loss and intensified selection.</title>
        <authorList>
            <person name="Ward C.M."/>
            <person name="Onetto C.A."/>
            <person name="Borneman A.R."/>
        </authorList>
    </citation>
    <scope>NUCLEOTIDE SEQUENCE [LARGE SCALE GENOMIC DNA]</scope>
    <source>
        <strain evidence="8">AWRI1</strain>
        <tissue evidence="8">Single Adult Female</tissue>
    </source>
</reference>
<feature type="compositionally biased region" description="Basic residues" evidence="7">
    <location>
        <begin position="131"/>
        <end position="143"/>
    </location>
</feature>
<protein>
    <submittedName>
        <fullName evidence="8">Uncharacterized protein</fullName>
    </submittedName>
</protein>
<evidence type="ECO:0000256" key="7">
    <source>
        <dbReference type="SAM" id="MobiDB-lite"/>
    </source>
</evidence>
<evidence type="ECO:0000256" key="2">
    <source>
        <dbReference type="ARBA" id="ARBA00022664"/>
    </source>
</evidence>
<evidence type="ECO:0000313" key="8">
    <source>
        <dbReference type="EMBL" id="KAK7601018.1"/>
    </source>
</evidence>
<sequence>MNWMYQDPSKVDPEEYLLGRSVGKNFFKETSPVNYMRSIKDEPKSSHSQAELSRKMMEDPLTALKQKENEQKKLLFQKLQLKQAGSLVPIVASSSEEKRIESKSIEQLVVEQLKKIPFKIDLENLLDDLKRKKKMKKQKKERASRKETKRRREDSRQKKRSRYSSDDSDSS</sequence>
<keyword evidence="4" id="KW-0175">Coiled coil</keyword>
<evidence type="ECO:0000256" key="6">
    <source>
        <dbReference type="ARBA" id="ARBA00023242"/>
    </source>
</evidence>
<dbReference type="EMBL" id="JBBCAQ010000010">
    <property type="protein sequence ID" value="KAK7601018.1"/>
    <property type="molecule type" value="Genomic_DNA"/>
</dbReference>
<organism evidence="8 9">
    <name type="scientific">Parthenolecanium corni</name>
    <dbReference type="NCBI Taxonomy" id="536013"/>
    <lineage>
        <taxon>Eukaryota</taxon>
        <taxon>Metazoa</taxon>
        <taxon>Ecdysozoa</taxon>
        <taxon>Arthropoda</taxon>
        <taxon>Hexapoda</taxon>
        <taxon>Insecta</taxon>
        <taxon>Pterygota</taxon>
        <taxon>Neoptera</taxon>
        <taxon>Paraneoptera</taxon>
        <taxon>Hemiptera</taxon>
        <taxon>Sternorrhyncha</taxon>
        <taxon>Coccoidea</taxon>
        <taxon>Coccidae</taxon>
        <taxon>Parthenolecanium</taxon>
    </lineage>
</organism>
<gene>
    <name evidence="8" type="ORF">V9T40_008459</name>
</gene>
<dbReference type="InterPro" id="IPR022209">
    <property type="entry name" value="CWC25"/>
</dbReference>